<dbReference type="EMBL" id="JABSTQ010011016">
    <property type="protein sequence ID" value="KAG0415871.1"/>
    <property type="molecule type" value="Genomic_DNA"/>
</dbReference>
<reference evidence="1 2" key="1">
    <citation type="journal article" date="2020" name="Cell">
        <title>Large-Scale Comparative Analyses of Tick Genomes Elucidate Their Genetic Diversity and Vector Capacities.</title>
        <authorList>
            <consortium name="Tick Genome and Microbiome Consortium (TIGMIC)"/>
            <person name="Jia N."/>
            <person name="Wang J."/>
            <person name="Shi W."/>
            <person name="Du L."/>
            <person name="Sun Y."/>
            <person name="Zhan W."/>
            <person name="Jiang J.F."/>
            <person name="Wang Q."/>
            <person name="Zhang B."/>
            <person name="Ji P."/>
            <person name="Bell-Sakyi L."/>
            <person name="Cui X.M."/>
            <person name="Yuan T.T."/>
            <person name="Jiang B.G."/>
            <person name="Yang W.F."/>
            <person name="Lam T.T."/>
            <person name="Chang Q.C."/>
            <person name="Ding S.J."/>
            <person name="Wang X.J."/>
            <person name="Zhu J.G."/>
            <person name="Ruan X.D."/>
            <person name="Zhao L."/>
            <person name="Wei J.T."/>
            <person name="Ye R.Z."/>
            <person name="Que T.C."/>
            <person name="Du C.H."/>
            <person name="Zhou Y.H."/>
            <person name="Cheng J.X."/>
            <person name="Dai P.F."/>
            <person name="Guo W.B."/>
            <person name="Han X.H."/>
            <person name="Huang E.J."/>
            <person name="Li L.F."/>
            <person name="Wei W."/>
            <person name="Gao Y.C."/>
            <person name="Liu J.Z."/>
            <person name="Shao H.Z."/>
            <person name="Wang X."/>
            <person name="Wang C.C."/>
            <person name="Yang T.C."/>
            <person name="Huo Q.B."/>
            <person name="Li W."/>
            <person name="Chen H.Y."/>
            <person name="Chen S.E."/>
            <person name="Zhou L.G."/>
            <person name="Ni X.B."/>
            <person name="Tian J.H."/>
            <person name="Sheng Y."/>
            <person name="Liu T."/>
            <person name="Pan Y.S."/>
            <person name="Xia L.Y."/>
            <person name="Li J."/>
            <person name="Zhao F."/>
            <person name="Cao W.C."/>
        </authorList>
    </citation>
    <scope>NUCLEOTIDE SEQUENCE [LARGE SCALE GENOMIC DNA]</scope>
    <source>
        <strain evidence="1">Iper-2018</strain>
    </source>
</reference>
<accession>A0AC60P8Z8</accession>
<proteinExistence type="predicted"/>
<organism evidence="1 2">
    <name type="scientific">Ixodes persulcatus</name>
    <name type="common">Taiga tick</name>
    <dbReference type="NCBI Taxonomy" id="34615"/>
    <lineage>
        <taxon>Eukaryota</taxon>
        <taxon>Metazoa</taxon>
        <taxon>Ecdysozoa</taxon>
        <taxon>Arthropoda</taxon>
        <taxon>Chelicerata</taxon>
        <taxon>Arachnida</taxon>
        <taxon>Acari</taxon>
        <taxon>Parasitiformes</taxon>
        <taxon>Ixodida</taxon>
        <taxon>Ixodoidea</taxon>
        <taxon>Ixodidae</taxon>
        <taxon>Ixodinae</taxon>
        <taxon>Ixodes</taxon>
    </lineage>
</organism>
<protein>
    <submittedName>
        <fullName evidence="1">Uncharacterized protein</fullName>
    </submittedName>
</protein>
<evidence type="ECO:0000313" key="1">
    <source>
        <dbReference type="EMBL" id="KAG0415871.1"/>
    </source>
</evidence>
<gene>
    <name evidence="1" type="ORF">HPB47_006956</name>
</gene>
<feature type="non-terminal residue" evidence="1">
    <location>
        <position position="1"/>
    </location>
</feature>
<evidence type="ECO:0000313" key="2">
    <source>
        <dbReference type="Proteomes" id="UP000805193"/>
    </source>
</evidence>
<comment type="caution">
    <text evidence="1">The sequence shown here is derived from an EMBL/GenBank/DDBJ whole genome shotgun (WGS) entry which is preliminary data.</text>
</comment>
<dbReference type="Proteomes" id="UP000805193">
    <property type="component" value="Unassembled WGS sequence"/>
</dbReference>
<keyword evidence="2" id="KW-1185">Reference proteome</keyword>
<name>A0AC60P8Z8_IXOPE</name>
<sequence length="257" mass="26686">EPVGIHVIHVYVYRRPPYVSEEAVVQALSPYGRARMITYATFQWTTAASDAFATGTGRRDTPVRPGRPHAVTGVAPSATLPLAARYPPCGVSAATRTPQPHSCPETPRPSPAASAAVEGDPLPADCPDEDPDPSVLRRVPPPPAINSAPGSSEEAVSQDDPVSNISTAAAATFSSPTTNSDDLSSNSDRLVTADEDDVTPGYGQSPSTPSHRELLSTCSSPTGLASADKSAEDMLCDRPDFKLGVPSTSSGSDAPHT</sequence>